<dbReference type="EMBL" id="KL142380">
    <property type="protein sequence ID" value="KDR75561.1"/>
    <property type="molecule type" value="Genomic_DNA"/>
</dbReference>
<name>A0A067SXF1_GALM3</name>
<protein>
    <recommendedName>
        <fullName evidence="4">Secreted protein</fullName>
    </recommendedName>
</protein>
<organism evidence="2 3">
    <name type="scientific">Galerina marginata (strain CBS 339.88)</name>
    <dbReference type="NCBI Taxonomy" id="685588"/>
    <lineage>
        <taxon>Eukaryota</taxon>
        <taxon>Fungi</taxon>
        <taxon>Dikarya</taxon>
        <taxon>Basidiomycota</taxon>
        <taxon>Agaricomycotina</taxon>
        <taxon>Agaricomycetes</taxon>
        <taxon>Agaricomycetidae</taxon>
        <taxon>Agaricales</taxon>
        <taxon>Agaricineae</taxon>
        <taxon>Strophariaceae</taxon>
        <taxon>Galerina</taxon>
    </lineage>
</organism>
<accession>A0A067SXF1</accession>
<dbReference type="HOGENOM" id="CLU_1496304_0_0_1"/>
<evidence type="ECO:0000256" key="1">
    <source>
        <dbReference type="SAM" id="SignalP"/>
    </source>
</evidence>
<reference evidence="3" key="1">
    <citation type="journal article" date="2014" name="Proc. Natl. Acad. Sci. U.S.A.">
        <title>Extensive sampling of basidiomycete genomes demonstrates inadequacy of the white-rot/brown-rot paradigm for wood decay fungi.</title>
        <authorList>
            <person name="Riley R."/>
            <person name="Salamov A.A."/>
            <person name="Brown D.W."/>
            <person name="Nagy L.G."/>
            <person name="Floudas D."/>
            <person name="Held B.W."/>
            <person name="Levasseur A."/>
            <person name="Lombard V."/>
            <person name="Morin E."/>
            <person name="Otillar R."/>
            <person name="Lindquist E.A."/>
            <person name="Sun H."/>
            <person name="LaButti K.M."/>
            <person name="Schmutz J."/>
            <person name="Jabbour D."/>
            <person name="Luo H."/>
            <person name="Baker S.E."/>
            <person name="Pisabarro A.G."/>
            <person name="Walton J.D."/>
            <person name="Blanchette R.A."/>
            <person name="Henrissat B."/>
            <person name="Martin F."/>
            <person name="Cullen D."/>
            <person name="Hibbett D.S."/>
            <person name="Grigoriev I.V."/>
        </authorList>
    </citation>
    <scope>NUCLEOTIDE SEQUENCE [LARGE SCALE GENOMIC DNA]</scope>
    <source>
        <strain evidence="3">CBS 339.88</strain>
    </source>
</reference>
<evidence type="ECO:0000313" key="3">
    <source>
        <dbReference type="Proteomes" id="UP000027222"/>
    </source>
</evidence>
<gene>
    <name evidence="2" type="ORF">GALMADRAFT_226192</name>
</gene>
<evidence type="ECO:0000313" key="2">
    <source>
        <dbReference type="EMBL" id="KDR75561.1"/>
    </source>
</evidence>
<dbReference type="Proteomes" id="UP000027222">
    <property type="component" value="Unassembled WGS sequence"/>
</dbReference>
<feature type="signal peptide" evidence="1">
    <location>
        <begin position="1"/>
        <end position="17"/>
    </location>
</feature>
<evidence type="ECO:0008006" key="4">
    <source>
        <dbReference type="Google" id="ProtNLM"/>
    </source>
</evidence>
<dbReference type="AlphaFoldDB" id="A0A067SXF1"/>
<keyword evidence="1" id="KW-0732">Signal</keyword>
<proteinExistence type="predicted"/>
<feature type="chain" id="PRO_5001646247" description="Secreted protein" evidence="1">
    <location>
        <begin position="18"/>
        <end position="180"/>
    </location>
</feature>
<keyword evidence="3" id="KW-1185">Reference proteome</keyword>
<sequence length="180" mass="19912">MALLVVVTMYSTISTSATCLVSREDPYTLEHLDTVLFSGETDKPGTEDHPRLRMMAGTGSGLGSRISKLRCPQAPMFYVLLSLAVIWNSATSARRRDICSTLLSRSKMINCGLEPPTTSFDWPIPNRHNAQFVLSMNISMSANCTIPFEGAKSVSPGHRLIPIQRPRSAHSRHPPNLIRF</sequence>